<name>A0ABD5RMC7_9EURY</name>
<reference evidence="2 3" key="1">
    <citation type="journal article" date="2019" name="Int. J. Syst. Evol. Microbiol.">
        <title>The Global Catalogue of Microorganisms (GCM) 10K type strain sequencing project: providing services to taxonomists for standard genome sequencing and annotation.</title>
        <authorList>
            <consortium name="The Broad Institute Genomics Platform"/>
            <consortium name="The Broad Institute Genome Sequencing Center for Infectious Disease"/>
            <person name="Wu L."/>
            <person name="Ma J."/>
        </authorList>
    </citation>
    <scope>NUCLEOTIDE SEQUENCE [LARGE SCALE GENOMIC DNA]</scope>
    <source>
        <strain evidence="2 3">CGMCC 1.12543</strain>
    </source>
</reference>
<evidence type="ECO:0000259" key="1">
    <source>
        <dbReference type="Pfam" id="PF04016"/>
    </source>
</evidence>
<keyword evidence="3" id="KW-1185">Reference proteome</keyword>
<organism evidence="2 3">
    <name type="scientific">Halomarina salina</name>
    <dbReference type="NCBI Taxonomy" id="1872699"/>
    <lineage>
        <taxon>Archaea</taxon>
        <taxon>Methanobacteriati</taxon>
        <taxon>Methanobacteriota</taxon>
        <taxon>Stenosarchaea group</taxon>
        <taxon>Halobacteria</taxon>
        <taxon>Halobacteriales</taxon>
        <taxon>Natronomonadaceae</taxon>
        <taxon>Halomarina</taxon>
    </lineage>
</organism>
<dbReference type="EMBL" id="JBHSQH010000001">
    <property type="protein sequence ID" value="MFC5971691.1"/>
    <property type="molecule type" value="Genomic_DNA"/>
</dbReference>
<comment type="caution">
    <text evidence="2">The sequence shown here is derived from an EMBL/GenBank/DDBJ whole genome shotgun (WGS) entry which is preliminary data.</text>
</comment>
<gene>
    <name evidence="2" type="ORF">ACFPYI_10140</name>
</gene>
<dbReference type="RefSeq" id="WP_247414579.1">
    <property type="nucleotide sequence ID" value="NZ_JALLGW010000001.1"/>
</dbReference>
<dbReference type="SUPFAM" id="SSF159713">
    <property type="entry name" value="Dhaf3308-like"/>
    <property type="match status" value="1"/>
</dbReference>
<evidence type="ECO:0000313" key="2">
    <source>
        <dbReference type="EMBL" id="MFC5971691.1"/>
    </source>
</evidence>
<accession>A0ABD5RMC7</accession>
<sequence>MTDPILQTVVDRLRGLGAGAATVERVTVGDRVVLVELSGVPASATDETRSDADDAAVHRTAGLAHRPPGEVPPTTDLDVGTLLGWAASAGDGDTTTPVERALGVATLNALSVPHVDWTEGDPMALLDPEVDTIATVGLFRPAFRKFDDVELRIVERRAVDEFAVPDGVRVETFRPDEAATALAGSDVVFVTGSAFLYGGAERYLDVAPASATVVLVGATVSFLPAPLFAAGVDVVAGAAVTDVDRARAAVREGACGTDLHDVGVRKVYVVDERSSAPGLRLRTSRANDGE</sequence>
<evidence type="ECO:0000313" key="3">
    <source>
        <dbReference type="Proteomes" id="UP001596099"/>
    </source>
</evidence>
<dbReference type="Gene3D" id="3.40.50.11590">
    <property type="match status" value="1"/>
</dbReference>
<dbReference type="InterPro" id="IPR007161">
    <property type="entry name" value="DUF364"/>
</dbReference>
<dbReference type="AlphaFoldDB" id="A0ABD5RMC7"/>
<dbReference type="Pfam" id="PF04016">
    <property type="entry name" value="DUF364"/>
    <property type="match status" value="1"/>
</dbReference>
<dbReference type="Proteomes" id="UP001596099">
    <property type="component" value="Unassembled WGS sequence"/>
</dbReference>
<protein>
    <submittedName>
        <fullName evidence="2">Rossmann-like domain-containing protein</fullName>
    </submittedName>
</protein>
<proteinExistence type="predicted"/>
<feature type="domain" description="Putative heavy-metal chelation" evidence="1">
    <location>
        <begin position="129"/>
        <end position="265"/>
    </location>
</feature>